<dbReference type="AlphaFoldDB" id="A0A2P2JRE9"/>
<evidence type="ECO:0000313" key="1">
    <source>
        <dbReference type="EMBL" id="MBW96034.1"/>
    </source>
</evidence>
<protein>
    <submittedName>
        <fullName evidence="1">Uncharacterized protein</fullName>
    </submittedName>
</protein>
<proteinExistence type="predicted"/>
<dbReference type="EMBL" id="GGEC01015551">
    <property type="protein sequence ID" value="MBW96034.1"/>
    <property type="molecule type" value="Transcribed_RNA"/>
</dbReference>
<accession>A0A2P2JRE9</accession>
<organism evidence="1">
    <name type="scientific">Rhizophora mucronata</name>
    <name type="common">Asiatic mangrove</name>
    <dbReference type="NCBI Taxonomy" id="61149"/>
    <lineage>
        <taxon>Eukaryota</taxon>
        <taxon>Viridiplantae</taxon>
        <taxon>Streptophyta</taxon>
        <taxon>Embryophyta</taxon>
        <taxon>Tracheophyta</taxon>
        <taxon>Spermatophyta</taxon>
        <taxon>Magnoliopsida</taxon>
        <taxon>eudicotyledons</taxon>
        <taxon>Gunneridae</taxon>
        <taxon>Pentapetalae</taxon>
        <taxon>rosids</taxon>
        <taxon>fabids</taxon>
        <taxon>Malpighiales</taxon>
        <taxon>Rhizophoraceae</taxon>
        <taxon>Rhizophora</taxon>
    </lineage>
</organism>
<reference evidence="1" key="1">
    <citation type="submission" date="2018-02" db="EMBL/GenBank/DDBJ databases">
        <title>Rhizophora mucronata_Transcriptome.</title>
        <authorList>
            <person name="Meera S.P."/>
            <person name="Sreeshan A."/>
            <person name="Augustine A."/>
        </authorList>
    </citation>
    <scope>NUCLEOTIDE SEQUENCE</scope>
    <source>
        <tissue evidence="1">Leaf</tissue>
    </source>
</reference>
<sequence>MTTEDSHYGTLQSFPISRQGLKDVHLRLDNSNHTYLRRHIYKNVILDEKLEQFLHIFYRFLNQIHLKLSPGHEEEHPNFVPAHDLLCHNGNWLLRIEQNCHQHDKTVAPVKNCHFYIFQLATFVQNPESCV</sequence>
<name>A0A2P2JRE9_RHIMU</name>